<name>A0AA40EAW1_9PEZI</name>
<comment type="caution">
    <text evidence="1">The sequence shown here is derived from an EMBL/GenBank/DDBJ whole genome shotgun (WGS) entry which is preliminary data.</text>
</comment>
<dbReference type="EMBL" id="JAUIRO010000002">
    <property type="protein sequence ID" value="KAK0728733.1"/>
    <property type="molecule type" value="Genomic_DNA"/>
</dbReference>
<accession>A0AA40EAW1</accession>
<dbReference type="AlphaFoldDB" id="A0AA40EAW1"/>
<dbReference type="RefSeq" id="XP_060301588.1">
    <property type="nucleotide sequence ID" value="XM_060439569.1"/>
</dbReference>
<reference evidence="1" key="1">
    <citation type="submission" date="2023-06" db="EMBL/GenBank/DDBJ databases">
        <title>Genome-scale phylogeny and comparative genomics of the fungal order Sordariales.</title>
        <authorList>
            <consortium name="Lawrence Berkeley National Laboratory"/>
            <person name="Hensen N."/>
            <person name="Bonometti L."/>
            <person name="Westerberg I."/>
            <person name="Brannstrom I.O."/>
            <person name="Guillou S."/>
            <person name="Cros-Aarteil S."/>
            <person name="Calhoun S."/>
            <person name="Haridas S."/>
            <person name="Kuo A."/>
            <person name="Mondo S."/>
            <person name="Pangilinan J."/>
            <person name="Riley R."/>
            <person name="LaButti K."/>
            <person name="Andreopoulos B."/>
            <person name="Lipzen A."/>
            <person name="Chen C."/>
            <person name="Yanf M."/>
            <person name="Daum C."/>
            <person name="Ng V."/>
            <person name="Clum A."/>
            <person name="Steindorff A."/>
            <person name="Ohm R."/>
            <person name="Martin F."/>
            <person name="Silar P."/>
            <person name="Natvig D."/>
            <person name="Lalanne C."/>
            <person name="Gautier V."/>
            <person name="Ament-velasquez S.L."/>
            <person name="Kruys A."/>
            <person name="Hutchinson M.I."/>
            <person name="Powell A.J."/>
            <person name="Barry K."/>
            <person name="Miller A.N."/>
            <person name="Grigoriev I.V."/>
            <person name="Debuchy R."/>
            <person name="Gladieux P."/>
            <person name="Thoren M.H."/>
            <person name="Johannesson H."/>
        </authorList>
    </citation>
    <scope>NUCLEOTIDE SEQUENCE</scope>
    <source>
        <strain evidence="1">SMH2392-1A</strain>
    </source>
</reference>
<organism evidence="1 2">
    <name type="scientific">Lasiosphaeria miniovina</name>
    <dbReference type="NCBI Taxonomy" id="1954250"/>
    <lineage>
        <taxon>Eukaryota</taxon>
        <taxon>Fungi</taxon>
        <taxon>Dikarya</taxon>
        <taxon>Ascomycota</taxon>
        <taxon>Pezizomycotina</taxon>
        <taxon>Sordariomycetes</taxon>
        <taxon>Sordariomycetidae</taxon>
        <taxon>Sordariales</taxon>
        <taxon>Lasiosphaeriaceae</taxon>
        <taxon>Lasiosphaeria</taxon>
    </lineage>
</organism>
<dbReference type="Proteomes" id="UP001172101">
    <property type="component" value="Unassembled WGS sequence"/>
</dbReference>
<evidence type="ECO:0000313" key="2">
    <source>
        <dbReference type="Proteomes" id="UP001172101"/>
    </source>
</evidence>
<dbReference type="GeneID" id="85322839"/>
<gene>
    <name evidence="1" type="ORF">B0T26DRAFT_673216</name>
</gene>
<protein>
    <submittedName>
        <fullName evidence="1">Uncharacterized protein</fullName>
    </submittedName>
</protein>
<sequence>MPLLREPVEKVLGFSFLKLMWSDFVKGTIEQFPIDSGILTTRNIYPQSAADAPDWLPSPQDIGPLIAHVKNITPPAERIHHRDSDHFTKPPQLTDYARKHLSPVPISALNWLMHLATCTRTSVEQMIEIGDWQGCLLMSNVMENVDKGKMSMAEMKVLFCLITKRLRAIRERLDPDPWGTPIAPIVISFHNGRVRVVQAYVVPPTAVDPYPVMPRVNLIIYLDMEYSKMIGSDQETWQNWSRVLAWCLFRPANVEGYTEWRAANEMRAAATKDSNATAIIEGGADGAPIQVPEKWVDHDGGLLRSWFRGAVSAARPATDWLERHL</sequence>
<keyword evidence="2" id="KW-1185">Reference proteome</keyword>
<proteinExistence type="predicted"/>
<evidence type="ECO:0000313" key="1">
    <source>
        <dbReference type="EMBL" id="KAK0728733.1"/>
    </source>
</evidence>